<dbReference type="PIRSF" id="PIRSF020818">
    <property type="entry name" value="PHB_depoly_PhaZ"/>
    <property type="match status" value="1"/>
</dbReference>
<dbReference type="Proteomes" id="UP000293398">
    <property type="component" value="Unassembled WGS sequence"/>
</dbReference>
<reference evidence="2 3" key="1">
    <citation type="submission" date="2019-02" db="EMBL/GenBank/DDBJ databases">
        <title>Genomic Encyclopedia of Type Strains, Phase IV (KMG-IV): sequencing the most valuable type-strain genomes for metagenomic binning, comparative biology and taxonomic classification.</title>
        <authorList>
            <person name="Goeker M."/>
        </authorList>
    </citation>
    <scope>NUCLEOTIDE SEQUENCE [LARGE SCALE GENOMIC DNA]</scope>
    <source>
        <strain evidence="2 3">DSM 23814</strain>
    </source>
</reference>
<keyword evidence="3" id="KW-1185">Reference proteome</keyword>
<dbReference type="SUPFAM" id="SSF53474">
    <property type="entry name" value="alpha/beta-Hydrolases"/>
    <property type="match status" value="1"/>
</dbReference>
<organism evidence="2 3">
    <name type="scientific">Advenella incenata</name>
    <dbReference type="NCBI Taxonomy" id="267800"/>
    <lineage>
        <taxon>Bacteria</taxon>
        <taxon>Pseudomonadati</taxon>
        <taxon>Pseudomonadota</taxon>
        <taxon>Betaproteobacteria</taxon>
        <taxon>Burkholderiales</taxon>
        <taxon>Alcaligenaceae</taxon>
    </lineage>
</organism>
<dbReference type="InterPro" id="IPR010915">
    <property type="entry name" value="PHB_depoly_PhaZ"/>
</dbReference>
<dbReference type="InterPro" id="IPR009656">
    <property type="entry name" value="PHB_depo_C"/>
</dbReference>
<dbReference type="Gene3D" id="3.40.50.1820">
    <property type="entry name" value="alpha/beta hydrolase"/>
    <property type="match status" value="1"/>
</dbReference>
<comment type="caution">
    <text evidence="2">The sequence shown here is derived from an EMBL/GenBank/DDBJ whole genome shotgun (WGS) entry which is preliminary data.</text>
</comment>
<dbReference type="NCBIfam" id="TIGR01849">
    <property type="entry name" value="PHB_depoly_PhaZ"/>
    <property type="match status" value="1"/>
</dbReference>
<accession>A0A4Q7VTU3</accession>
<protein>
    <submittedName>
        <fullName evidence="2">Poly(3-hydroxybutyrate) depolymerase</fullName>
    </submittedName>
</protein>
<dbReference type="PANTHER" id="PTHR36837">
    <property type="entry name" value="POLY(3-HYDROXYALKANOATE) POLYMERASE SUBUNIT PHAC"/>
    <property type="match status" value="1"/>
</dbReference>
<dbReference type="InterPro" id="IPR051321">
    <property type="entry name" value="PHA/PHB_synthase"/>
</dbReference>
<evidence type="ECO:0000259" key="1">
    <source>
        <dbReference type="Pfam" id="PF06850"/>
    </source>
</evidence>
<dbReference type="InterPro" id="IPR029058">
    <property type="entry name" value="AB_hydrolase_fold"/>
</dbReference>
<proteinExistence type="predicted"/>
<dbReference type="PANTHER" id="PTHR36837:SF4">
    <property type="entry name" value="BLR0908 PROTEIN"/>
    <property type="match status" value="1"/>
</dbReference>
<dbReference type="AlphaFoldDB" id="A0A4Q7VTU3"/>
<dbReference type="EMBL" id="SHKO01000001">
    <property type="protein sequence ID" value="RZT99959.1"/>
    <property type="molecule type" value="Genomic_DNA"/>
</dbReference>
<evidence type="ECO:0000313" key="3">
    <source>
        <dbReference type="Proteomes" id="UP000293398"/>
    </source>
</evidence>
<evidence type="ECO:0000313" key="2">
    <source>
        <dbReference type="EMBL" id="RZT99959.1"/>
    </source>
</evidence>
<feature type="domain" description="PHB de-polymerase C-terminal" evidence="1">
    <location>
        <begin position="209"/>
        <end position="409"/>
    </location>
</feature>
<name>A0A4Q7VTU3_9BURK</name>
<gene>
    <name evidence="2" type="ORF">EV681_1765</name>
</gene>
<dbReference type="Pfam" id="PF06850">
    <property type="entry name" value="PHB_depo_C"/>
    <property type="match status" value="1"/>
</dbReference>
<sequence length="422" mass="47625">MIMLYQLHELTRSFLTPMASFTQIGSNLFTNPFSPYTYLPLSKNIAAGFELFHRLGKDYEKPEWNIDTVMVGGKKSTITITTTRAKPFCNLIHFEREHSKNPGGDPKVLIVAPLSGHHATLLRDTVKTMLTSFDVYITDWVDARMVPPSKGPFHLDDYVDYVREFIHVVGPDMHIMSVCQPTVPVLAAVSLMASAGEHDAMPKSMIMMGGPIDTRLSPTQVNSLADSNPFSWFENKLIHVVPGRYPGAGRKVYPGFLQHAGFVAMNPDKHMEAHYDFYMNLMSDQLSEAEHHRRFYDEYNAVLDLPAEYYLDTIRVVFQDHLLPKGEWKVHDELVKPQDIAHSRLLTIEGENDDITGYGQTEAAQKLCSGLKKEDRKHFLAKGCGHYGIFSGSKWRKQIFPVVEAFITETEEKSVSQAVAAA</sequence>